<dbReference type="Proteomes" id="UP000708298">
    <property type="component" value="Unassembled WGS sequence"/>
</dbReference>
<dbReference type="EMBL" id="JAESVB010000002">
    <property type="protein sequence ID" value="MCB8874661.1"/>
    <property type="molecule type" value="Genomic_DNA"/>
</dbReference>
<comment type="caution">
    <text evidence="1">The sequence shown here is derived from an EMBL/GenBank/DDBJ whole genome shotgun (WGS) entry which is preliminary data.</text>
</comment>
<dbReference type="InterPro" id="IPR036287">
    <property type="entry name" value="Rv1873-like_sf"/>
</dbReference>
<proteinExistence type="predicted"/>
<reference evidence="1" key="2">
    <citation type="submission" date="2021-01" db="EMBL/GenBank/DDBJ databases">
        <authorList>
            <person name="Mieszkin S."/>
            <person name="Pouder E."/>
            <person name="Alain K."/>
        </authorList>
    </citation>
    <scope>NUCLEOTIDE SEQUENCE</scope>
    <source>
        <strain evidence="1">HW T2.11</strain>
    </source>
</reference>
<sequence>MPNSFDLEQFVRAQEQVMPQVLRELRAGHKRSHWMWFVFPQLLSLGHSMMSRQYGIPSLAAAQAYLAHPLLGKRLMECTRLTLQADQWSALAFFGSPDDMKFHSSMTLFDRARPDACFREALDRFFHGKGDPRTLEILRMARGS</sequence>
<dbReference type="SUPFAM" id="SSF140736">
    <property type="entry name" value="Rv1873-like"/>
    <property type="match status" value="1"/>
</dbReference>
<gene>
    <name evidence="1" type="ORF">ASILVAE211_05655</name>
</gene>
<accession>A0A963YPH8</accession>
<reference evidence="1" key="1">
    <citation type="journal article" date="2021" name="Microorganisms">
        <title>Acidisoma silvae sp. nov. and Acidisomacellulosilytica sp. nov., Two Acidophilic Bacteria Isolated from Decaying Wood, Hydrolyzing Cellulose and Producing Poly-3-hydroxybutyrate.</title>
        <authorList>
            <person name="Mieszkin S."/>
            <person name="Pouder E."/>
            <person name="Uroz S."/>
            <person name="Simon-Colin C."/>
            <person name="Alain K."/>
        </authorList>
    </citation>
    <scope>NUCLEOTIDE SEQUENCE</scope>
    <source>
        <strain evidence="1">HW T2.11</strain>
    </source>
</reference>
<organism evidence="1 2">
    <name type="scientific">Acidisoma silvae</name>
    <dbReference type="NCBI Taxonomy" id="2802396"/>
    <lineage>
        <taxon>Bacteria</taxon>
        <taxon>Pseudomonadati</taxon>
        <taxon>Pseudomonadota</taxon>
        <taxon>Alphaproteobacteria</taxon>
        <taxon>Acetobacterales</taxon>
        <taxon>Acidocellaceae</taxon>
        <taxon>Acidisoma</taxon>
    </lineage>
</organism>
<dbReference type="InterPro" id="IPR014937">
    <property type="entry name" value="DUF1810"/>
</dbReference>
<evidence type="ECO:0000313" key="2">
    <source>
        <dbReference type="Proteomes" id="UP000708298"/>
    </source>
</evidence>
<dbReference type="Pfam" id="PF08837">
    <property type="entry name" value="DUF1810"/>
    <property type="match status" value="1"/>
</dbReference>
<dbReference type="AlphaFoldDB" id="A0A963YPH8"/>
<dbReference type="PIRSF" id="PIRSF008546">
    <property type="entry name" value="UCP008546"/>
    <property type="match status" value="1"/>
</dbReference>
<dbReference type="RefSeq" id="WP_227320327.1">
    <property type="nucleotide sequence ID" value="NZ_JAESVB010000002.1"/>
</dbReference>
<keyword evidence="2" id="KW-1185">Reference proteome</keyword>
<evidence type="ECO:0000313" key="1">
    <source>
        <dbReference type="EMBL" id="MCB8874661.1"/>
    </source>
</evidence>
<dbReference type="Gene3D" id="1.25.40.380">
    <property type="entry name" value="Protein of unknown function DUF1810"/>
    <property type="match status" value="1"/>
</dbReference>
<protein>
    <submittedName>
        <fullName evidence="1">DUF1810 domain-containing protein</fullName>
    </submittedName>
</protein>
<name>A0A963YPH8_9PROT</name>